<dbReference type="EMBL" id="CP045201">
    <property type="protein sequence ID" value="QOL81009.1"/>
    <property type="molecule type" value="Genomic_DNA"/>
</dbReference>
<accession>A0A7L9WL83</accession>
<dbReference type="InterPro" id="IPR042203">
    <property type="entry name" value="Leu/Phe-tRNA_Trfase_C"/>
</dbReference>
<keyword evidence="2 4" id="KW-0808">Transferase</keyword>
<dbReference type="InterPro" id="IPR016181">
    <property type="entry name" value="Acyl_CoA_acyltransferase"/>
</dbReference>
<sequence length="222" mass="24812">MKDHDDDTAITPELLLQAYMSGIFPMSEGRDDPELFWVDPRRRGVFPLDGFHISRSLARSLRRPDHRVSVNEDFAGVLEGCADRPETWINDEIAGLYLDLHRRGYASSVEVWDMEGALIGGVYGVTLGRAFFGESMFSRRTDASKIALAWLVDRLNLTGFSLFDTQFLTTHLASLGGVEISRAEYHRMLAEALQGGADFDPPALQQSADDLLARHARLQIAK</sequence>
<comment type="similarity">
    <text evidence="4">Belongs to the L/F-transferase family.</text>
</comment>
<comment type="subcellular location">
    <subcellularLocation>
        <location evidence="4">Cytoplasm</location>
    </subcellularLocation>
</comment>
<dbReference type="HAMAP" id="MF_00688">
    <property type="entry name" value="Leu_Phe_trans"/>
    <property type="match status" value="1"/>
</dbReference>
<dbReference type="SUPFAM" id="SSF55729">
    <property type="entry name" value="Acyl-CoA N-acyltransferases (Nat)"/>
    <property type="match status" value="1"/>
</dbReference>
<evidence type="ECO:0000256" key="2">
    <source>
        <dbReference type="ARBA" id="ARBA00022679"/>
    </source>
</evidence>
<organism evidence="5 6">
    <name type="scientific">Pseudooceanicola spongiae</name>
    <dbReference type="NCBI Taxonomy" id="2613965"/>
    <lineage>
        <taxon>Bacteria</taxon>
        <taxon>Pseudomonadati</taxon>
        <taxon>Pseudomonadota</taxon>
        <taxon>Alphaproteobacteria</taxon>
        <taxon>Rhodobacterales</taxon>
        <taxon>Paracoccaceae</taxon>
        <taxon>Pseudooceanicola</taxon>
    </lineage>
</organism>
<dbReference type="RefSeq" id="WP_193083326.1">
    <property type="nucleotide sequence ID" value="NZ_CP045201.1"/>
</dbReference>
<dbReference type="AlphaFoldDB" id="A0A7L9WL83"/>
<comment type="catalytic activity">
    <reaction evidence="4">
        <text>N-terminal L-arginyl-[protein] + L-leucyl-tRNA(Leu) = N-terminal L-leucyl-L-arginyl-[protein] + tRNA(Leu) + H(+)</text>
        <dbReference type="Rhea" id="RHEA:50416"/>
        <dbReference type="Rhea" id="RHEA-COMP:9613"/>
        <dbReference type="Rhea" id="RHEA-COMP:9622"/>
        <dbReference type="Rhea" id="RHEA-COMP:12672"/>
        <dbReference type="Rhea" id="RHEA-COMP:12673"/>
        <dbReference type="ChEBI" id="CHEBI:15378"/>
        <dbReference type="ChEBI" id="CHEBI:64719"/>
        <dbReference type="ChEBI" id="CHEBI:78442"/>
        <dbReference type="ChEBI" id="CHEBI:78494"/>
        <dbReference type="ChEBI" id="CHEBI:133044"/>
        <dbReference type="EC" id="2.3.2.6"/>
    </reaction>
</comment>
<dbReference type="EC" id="2.3.2.6" evidence="4"/>
<dbReference type="Gene3D" id="3.40.630.70">
    <property type="entry name" value="Leucyl/phenylalanyl-tRNA-protein transferase, C-terminal domain"/>
    <property type="match status" value="1"/>
</dbReference>
<evidence type="ECO:0000313" key="5">
    <source>
        <dbReference type="EMBL" id="QOL81009.1"/>
    </source>
</evidence>
<keyword evidence="6" id="KW-1185">Reference proteome</keyword>
<keyword evidence="3 4" id="KW-0012">Acyltransferase</keyword>
<comment type="catalytic activity">
    <reaction evidence="4">
        <text>N-terminal L-lysyl-[protein] + L-leucyl-tRNA(Leu) = N-terminal L-leucyl-L-lysyl-[protein] + tRNA(Leu) + H(+)</text>
        <dbReference type="Rhea" id="RHEA:12340"/>
        <dbReference type="Rhea" id="RHEA-COMP:9613"/>
        <dbReference type="Rhea" id="RHEA-COMP:9622"/>
        <dbReference type="Rhea" id="RHEA-COMP:12670"/>
        <dbReference type="Rhea" id="RHEA-COMP:12671"/>
        <dbReference type="ChEBI" id="CHEBI:15378"/>
        <dbReference type="ChEBI" id="CHEBI:65249"/>
        <dbReference type="ChEBI" id="CHEBI:78442"/>
        <dbReference type="ChEBI" id="CHEBI:78494"/>
        <dbReference type="ChEBI" id="CHEBI:133043"/>
        <dbReference type="EC" id="2.3.2.6"/>
    </reaction>
</comment>
<comment type="function">
    <text evidence="4">Functions in the N-end rule pathway of protein degradation where it conjugates Leu, Phe and, less efficiently, Met from aminoacyl-tRNAs to the N-termini of proteins containing an N-terminal arginine or lysine.</text>
</comment>
<dbReference type="Pfam" id="PF03588">
    <property type="entry name" value="Leu_Phe_trans"/>
    <property type="match status" value="1"/>
</dbReference>
<dbReference type="GO" id="GO:0030163">
    <property type="term" value="P:protein catabolic process"/>
    <property type="evidence" value="ECO:0007669"/>
    <property type="project" value="UniProtKB-UniRule"/>
</dbReference>
<evidence type="ECO:0000256" key="3">
    <source>
        <dbReference type="ARBA" id="ARBA00023315"/>
    </source>
</evidence>
<protein>
    <recommendedName>
        <fullName evidence="4">Leucyl/phenylalanyl-tRNA--protein transferase</fullName>
        <ecNumber evidence="4">2.3.2.6</ecNumber>
    </recommendedName>
    <alternativeName>
        <fullName evidence="4">L/F-transferase</fullName>
    </alternativeName>
    <alternativeName>
        <fullName evidence="4">Leucyltransferase</fullName>
    </alternativeName>
    <alternativeName>
        <fullName evidence="4">Phenyalanyltransferase</fullName>
    </alternativeName>
</protein>
<evidence type="ECO:0000256" key="4">
    <source>
        <dbReference type="HAMAP-Rule" id="MF_00688"/>
    </source>
</evidence>
<dbReference type="InterPro" id="IPR004616">
    <property type="entry name" value="Leu/Phe-tRNA_Trfase"/>
</dbReference>
<name>A0A7L9WL83_9RHOB</name>
<evidence type="ECO:0000256" key="1">
    <source>
        <dbReference type="ARBA" id="ARBA00022490"/>
    </source>
</evidence>
<dbReference type="NCBIfam" id="TIGR00667">
    <property type="entry name" value="aat"/>
    <property type="match status" value="1"/>
</dbReference>
<dbReference type="GO" id="GO:0008914">
    <property type="term" value="F:leucyl-tRNA--protein transferase activity"/>
    <property type="evidence" value="ECO:0007669"/>
    <property type="project" value="UniProtKB-UniRule"/>
</dbReference>
<dbReference type="PANTHER" id="PTHR30098:SF2">
    <property type="entry name" value="LEUCYL_PHENYLALANYL-TRNA--PROTEIN TRANSFERASE"/>
    <property type="match status" value="1"/>
</dbReference>
<gene>
    <name evidence="4" type="primary">aat</name>
    <name evidence="5" type="ORF">F3W81_09410</name>
</gene>
<dbReference type="GO" id="GO:0005737">
    <property type="term" value="C:cytoplasm"/>
    <property type="evidence" value="ECO:0007669"/>
    <property type="project" value="UniProtKB-SubCell"/>
</dbReference>
<keyword evidence="1 4" id="KW-0963">Cytoplasm</keyword>
<dbReference type="PANTHER" id="PTHR30098">
    <property type="entry name" value="LEUCYL/PHENYLALANYL-TRNA--PROTEIN TRANSFERASE"/>
    <property type="match status" value="1"/>
</dbReference>
<comment type="catalytic activity">
    <reaction evidence="4">
        <text>L-phenylalanyl-tRNA(Phe) + an N-terminal L-alpha-aminoacyl-[protein] = an N-terminal L-phenylalanyl-L-alpha-aminoacyl-[protein] + tRNA(Phe)</text>
        <dbReference type="Rhea" id="RHEA:43632"/>
        <dbReference type="Rhea" id="RHEA-COMP:9668"/>
        <dbReference type="Rhea" id="RHEA-COMP:9699"/>
        <dbReference type="Rhea" id="RHEA-COMP:10636"/>
        <dbReference type="Rhea" id="RHEA-COMP:10637"/>
        <dbReference type="ChEBI" id="CHEBI:78442"/>
        <dbReference type="ChEBI" id="CHEBI:78531"/>
        <dbReference type="ChEBI" id="CHEBI:78597"/>
        <dbReference type="ChEBI" id="CHEBI:83561"/>
        <dbReference type="EC" id="2.3.2.6"/>
    </reaction>
</comment>
<proteinExistence type="inferred from homology"/>
<dbReference type="Proteomes" id="UP000594118">
    <property type="component" value="Chromosome"/>
</dbReference>
<reference evidence="5 6" key="1">
    <citation type="submission" date="2019-10" db="EMBL/GenBank/DDBJ databases">
        <title>Pseudopuniceibacterium sp. HQ09 islated from Antarctica.</title>
        <authorList>
            <person name="Liao L."/>
            <person name="Su S."/>
            <person name="Chen B."/>
            <person name="Yu Y."/>
        </authorList>
    </citation>
    <scope>NUCLEOTIDE SEQUENCE [LARGE SCALE GENOMIC DNA]</scope>
    <source>
        <strain evidence="5 6">HQ09</strain>
    </source>
</reference>
<evidence type="ECO:0000313" key="6">
    <source>
        <dbReference type="Proteomes" id="UP000594118"/>
    </source>
</evidence>
<dbReference type="KEGG" id="pshq:F3W81_09410"/>